<dbReference type="PANTHER" id="PTHR31431:SF1">
    <property type="entry name" value="NUCLEOPORIN NUP188"/>
    <property type="match status" value="1"/>
</dbReference>
<evidence type="ECO:0000256" key="5">
    <source>
        <dbReference type="ARBA" id="ARBA00023010"/>
    </source>
</evidence>
<dbReference type="Pfam" id="PF21093">
    <property type="entry name" value="Nup188_N-subdom_III"/>
    <property type="match status" value="1"/>
</dbReference>
<dbReference type="AlphaFoldDB" id="A0A8T0FEN6"/>
<feature type="domain" description="Nucleoporin Nup188 N-terminal subdomain III" evidence="8">
    <location>
        <begin position="486"/>
        <end position="835"/>
    </location>
</feature>
<protein>
    <submittedName>
        <fullName evidence="9">Nucleoporin NUP188 like protein</fullName>
    </submittedName>
</protein>
<keyword evidence="3" id="KW-0509">mRNA transport</keyword>
<keyword evidence="10" id="KW-1185">Reference proteome</keyword>
<evidence type="ECO:0000256" key="1">
    <source>
        <dbReference type="ARBA" id="ARBA00004567"/>
    </source>
</evidence>
<dbReference type="InterPro" id="IPR048883">
    <property type="entry name" value="Nup188_N-subdom_III"/>
</dbReference>
<comment type="subcellular location">
    <subcellularLocation>
        <location evidence="1">Nucleus</location>
        <location evidence="1">Nuclear pore complex</location>
    </subcellularLocation>
</comment>
<dbReference type="EMBL" id="JABXBU010000015">
    <property type="protein sequence ID" value="KAF8787859.1"/>
    <property type="molecule type" value="Genomic_DNA"/>
</dbReference>
<keyword evidence="7" id="KW-0539">Nucleus</keyword>
<evidence type="ECO:0000256" key="7">
    <source>
        <dbReference type="ARBA" id="ARBA00023242"/>
    </source>
</evidence>
<dbReference type="GO" id="GO:0017056">
    <property type="term" value="F:structural constituent of nuclear pore"/>
    <property type="evidence" value="ECO:0007669"/>
    <property type="project" value="InterPro"/>
</dbReference>
<dbReference type="GO" id="GO:0051028">
    <property type="term" value="P:mRNA transport"/>
    <property type="evidence" value="ECO:0007669"/>
    <property type="project" value="UniProtKB-KW"/>
</dbReference>
<gene>
    <name evidence="9" type="ORF">HNY73_009418</name>
</gene>
<dbReference type="Proteomes" id="UP000807504">
    <property type="component" value="Unassembled WGS sequence"/>
</dbReference>
<organism evidence="9 10">
    <name type="scientific">Argiope bruennichi</name>
    <name type="common">Wasp spider</name>
    <name type="synonym">Aranea bruennichi</name>
    <dbReference type="NCBI Taxonomy" id="94029"/>
    <lineage>
        <taxon>Eukaryota</taxon>
        <taxon>Metazoa</taxon>
        <taxon>Ecdysozoa</taxon>
        <taxon>Arthropoda</taxon>
        <taxon>Chelicerata</taxon>
        <taxon>Arachnida</taxon>
        <taxon>Araneae</taxon>
        <taxon>Araneomorphae</taxon>
        <taxon>Entelegynae</taxon>
        <taxon>Araneoidea</taxon>
        <taxon>Araneidae</taxon>
        <taxon>Argiope</taxon>
    </lineage>
</organism>
<keyword evidence="4" id="KW-0653">Protein transport</keyword>
<evidence type="ECO:0000256" key="6">
    <source>
        <dbReference type="ARBA" id="ARBA00023132"/>
    </source>
</evidence>
<proteinExistence type="predicted"/>
<dbReference type="GO" id="GO:0006606">
    <property type="term" value="P:protein import into nucleus"/>
    <property type="evidence" value="ECO:0007669"/>
    <property type="project" value="TreeGrafter"/>
</dbReference>
<keyword evidence="2" id="KW-0813">Transport</keyword>
<reference evidence="9" key="2">
    <citation type="submission" date="2020-06" db="EMBL/GenBank/DDBJ databases">
        <authorList>
            <person name="Sheffer M."/>
        </authorList>
    </citation>
    <scope>NUCLEOTIDE SEQUENCE</scope>
</reference>
<accession>A0A8T0FEN6</accession>
<name>A0A8T0FEN6_ARGBR</name>
<evidence type="ECO:0000313" key="10">
    <source>
        <dbReference type="Proteomes" id="UP000807504"/>
    </source>
</evidence>
<evidence type="ECO:0000256" key="3">
    <source>
        <dbReference type="ARBA" id="ARBA00022816"/>
    </source>
</evidence>
<sequence length="855" mass="98451">MAILPHTFRIQTNMARITRSAKDLWSLVCGSSILNCKELVEYELQENSDRIINGILFFKKASSQSLDSLKKSVEEMHFEFVSKLSKLINVDAMQCYELFVSYTTYEFKGTQKTLEAQLMNERHLQSLLLEVWHYYFGERLYYLLILKHILSHWQDETDQYKDIYEKFLDKHNKDNAVVNKLINQMEASINSELPTKDTHGVYMTDLLAYHWVKFVLKEQGELLQLMLLYYKVIEPSLNDVQRMFSLFQSHGFGLRQSFRIMQSDDTQNLINFIGYLESFVIIQCFELDWLFKCKESGMIGEHYLLKNEKALRMLNDSILALGSHQFHSPIMLAWLLVAQCSEFPDLLVHCNKLGKAALHLDVFNYLISALKSSIFSGVGVVSEVANNVVYSLLSCILSQFDLQHLGSCRQEQNDMSRCVTEQLKNLTTFTEFWENIDERDIVATPEPNVWQLIKDRPIYGDSNIIIPKGTLGLVLKQADKNASSIIQWKVNLNGWQVCLREIYLKLQEMNYSTAFISPESIQRITSVAKLVNSILKTNIDMRFDLCHLINVLFSILQRCINSSSPSLEFISMCINIAATLSKNEMSDVWQQLAHIQLLPFMTHTPKNVSDMLSGMCMNTGILGQIIASRECVSGDYSVCLAFLDLVTNVSLTVVKEDDNFLACVIYILRELLSYFHKWYYNEHRQRILLGQKCLILLHSLFSVEKDRLEALGKAQELCIYSLLRFEAGQTLLKIVCTGEEVIQQTILKQNSELGEQIASMIRLSLSVLNRLLLLRHKTTTSSKTEVTPLEAVLFSTPGHTNQPQVVLMVAHYAFQHYNPRLATLAVQLLKRFAKKDESKSCLECVKQILKERKWD</sequence>
<evidence type="ECO:0000256" key="4">
    <source>
        <dbReference type="ARBA" id="ARBA00022927"/>
    </source>
</evidence>
<keyword evidence="5" id="KW-0811">Translocation</keyword>
<evidence type="ECO:0000256" key="2">
    <source>
        <dbReference type="ARBA" id="ARBA00022448"/>
    </source>
</evidence>
<comment type="caution">
    <text evidence="9">The sequence shown here is derived from an EMBL/GenBank/DDBJ whole genome shotgun (WGS) entry which is preliminary data.</text>
</comment>
<dbReference type="PANTHER" id="PTHR31431">
    <property type="entry name" value="NUCLEOPORIN NUP188 HOMOLOG"/>
    <property type="match status" value="1"/>
</dbReference>
<dbReference type="GO" id="GO:0006405">
    <property type="term" value="P:RNA export from nucleus"/>
    <property type="evidence" value="ECO:0007669"/>
    <property type="project" value="TreeGrafter"/>
</dbReference>
<reference evidence="9" key="1">
    <citation type="journal article" date="2020" name="bioRxiv">
        <title>Chromosome-level reference genome of the European wasp spider Argiope bruennichi: a resource for studies on range expansion and evolutionary adaptation.</title>
        <authorList>
            <person name="Sheffer M.M."/>
            <person name="Hoppe A."/>
            <person name="Krehenwinkel H."/>
            <person name="Uhl G."/>
            <person name="Kuss A.W."/>
            <person name="Jensen L."/>
            <person name="Jensen C."/>
            <person name="Gillespie R.G."/>
            <person name="Hoff K.J."/>
            <person name="Prost S."/>
        </authorList>
    </citation>
    <scope>NUCLEOTIDE SEQUENCE</scope>
</reference>
<dbReference type="InterPro" id="IPR044840">
    <property type="entry name" value="Nup188"/>
</dbReference>
<evidence type="ECO:0000259" key="8">
    <source>
        <dbReference type="Pfam" id="PF21093"/>
    </source>
</evidence>
<keyword evidence="6" id="KW-0906">Nuclear pore complex</keyword>
<evidence type="ECO:0000313" key="9">
    <source>
        <dbReference type="EMBL" id="KAF8787859.1"/>
    </source>
</evidence>
<dbReference type="GO" id="GO:0044611">
    <property type="term" value="C:nuclear pore inner ring"/>
    <property type="evidence" value="ECO:0007669"/>
    <property type="project" value="TreeGrafter"/>
</dbReference>